<dbReference type="AlphaFoldDB" id="A0A0A0KR88"/>
<reference evidence="2 3" key="2">
    <citation type="journal article" date="2009" name="PLoS ONE">
        <title>An integrated genetic and cytogenetic map of the cucumber genome.</title>
        <authorList>
            <person name="Ren Y."/>
            <person name="Zhang Z."/>
            <person name="Liu J."/>
            <person name="Staub J.E."/>
            <person name="Han Y."/>
            <person name="Cheng Z."/>
            <person name="Li X."/>
            <person name="Lu J."/>
            <person name="Miao H."/>
            <person name="Kang H."/>
            <person name="Xie B."/>
            <person name="Gu X."/>
            <person name="Wang X."/>
            <person name="Du Y."/>
            <person name="Jin W."/>
            <person name="Huang S."/>
        </authorList>
    </citation>
    <scope>NUCLEOTIDE SEQUENCE [LARGE SCALE GENOMIC DNA]</scope>
    <source>
        <strain evidence="3">cv. 9930</strain>
    </source>
</reference>
<sequence length="193" mass="21844">MEIRVLTKSNLSLKHYQYPVLRTDGTSRPVTPSDLSYGTATFGQIKEVLRTPRLDPHFHYFLGLCLKIKASLKFFEPCLRVAEGAFLLVDRPYSFLPKKGPHSGLLPQEKKVERFFLSTYSLSLLIDLFQSPKAEEFKTAEWEVSRPRIRVIPRHKVAYWIALEFGGPSNKGLGSGVPKKGPGSGGFIRRTIH</sequence>
<reference evidence="2 3" key="4">
    <citation type="journal article" date="2011" name="BMC Genomics">
        <title>RNA-Seq improves annotation of protein-coding genes in the cucumber genome.</title>
        <authorList>
            <person name="Li Z."/>
            <person name="Zhang Z."/>
            <person name="Yan P."/>
            <person name="Huang S."/>
            <person name="Fei Z."/>
            <person name="Lin K."/>
        </authorList>
    </citation>
    <scope>NUCLEOTIDE SEQUENCE [LARGE SCALE GENOMIC DNA]</scope>
    <source>
        <strain evidence="3">cv. 9930</strain>
    </source>
</reference>
<reference evidence="2 3" key="1">
    <citation type="journal article" date="2009" name="Nat. Genet.">
        <title>The genome of the cucumber, Cucumis sativus L.</title>
        <authorList>
            <person name="Huang S."/>
            <person name="Li R."/>
            <person name="Zhang Z."/>
            <person name="Li L."/>
            <person name="Gu X."/>
            <person name="Fan W."/>
            <person name="Lucas W.J."/>
            <person name="Wang X."/>
            <person name="Xie B."/>
            <person name="Ni P."/>
            <person name="Ren Y."/>
            <person name="Zhu H."/>
            <person name="Li J."/>
            <person name="Lin K."/>
            <person name="Jin W."/>
            <person name="Fei Z."/>
            <person name="Li G."/>
            <person name="Staub J."/>
            <person name="Kilian A."/>
            <person name="van der Vossen E.A."/>
            <person name="Wu Y."/>
            <person name="Guo J."/>
            <person name="He J."/>
            <person name="Jia Z."/>
            <person name="Ren Y."/>
            <person name="Tian G."/>
            <person name="Lu Y."/>
            <person name="Ruan J."/>
            <person name="Qian W."/>
            <person name="Wang M."/>
            <person name="Huang Q."/>
            <person name="Li B."/>
            <person name="Xuan Z."/>
            <person name="Cao J."/>
            <person name="Asan"/>
            <person name="Wu Z."/>
            <person name="Zhang J."/>
            <person name="Cai Q."/>
            <person name="Bai Y."/>
            <person name="Zhao B."/>
            <person name="Han Y."/>
            <person name="Li Y."/>
            <person name="Li X."/>
            <person name="Wang S."/>
            <person name="Shi Q."/>
            <person name="Liu S."/>
            <person name="Cho W.K."/>
            <person name="Kim J.Y."/>
            <person name="Xu Y."/>
            <person name="Heller-Uszynska K."/>
            <person name="Miao H."/>
            <person name="Cheng Z."/>
            <person name="Zhang S."/>
            <person name="Wu J."/>
            <person name="Yang Y."/>
            <person name="Kang H."/>
            <person name="Li M."/>
            <person name="Liang H."/>
            <person name="Ren X."/>
            <person name="Shi Z."/>
            <person name="Wen M."/>
            <person name="Jian M."/>
            <person name="Yang H."/>
            <person name="Zhang G."/>
            <person name="Yang Z."/>
            <person name="Chen R."/>
            <person name="Liu S."/>
            <person name="Li J."/>
            <person name="Ma L."/>
            <person name="Liu H."/>
            <person name="Zhou Y."/>
            <person name="Zhao J."/>
            <person name="Fang X."/>
            <person name="Li G."/>
            <person name="Fang L."/>
            <person name="Li Y."/>
            <person name="Liu D."/>
            <person name="Zheng H."/>
            <person name="Zhang Y."/>
            <person name="Qin N."/>
            <person name="Li Z."/>
            <person name="Yang G."/>
            <person name="Yang S."/>
            <person name="Bolund L."/>
            <person name="Kristiansen K."/>
            <person name="Zheng H."/>
            <person name="Li S."/>
            <person name="Zhang X."/>
            <person name="Yang H."/>
            <person name="Wang J."/>
            <person name="Sun R."/>
            <person name="Zhang B."/>
            <person name="Jiang S."/>
            <person name="Wang J."/>
            <person name="Du Y."/>
            <person name="Li S."/>
        </authorList>
    </citation>
    <scope>NUCLEOTIDE SEQUENCE [LARGE SCALE GENOMIC DNA]</scope>
    <source>
        <strain evidence="3">cv. 9930</strain>
    </source>
</reference>
<gene>
    <name evidence="2" type="ORF">Csa_5G321450</name>
</gene>
<dbReference type="EMBL" id="CM002926">
    <property type="protein sequence ID" value="KGN50907.1"/>
    <property type="molecule type" value="Genomic_DNA"/>
</dbReference>
<dbReference type="Proteomes" id="UP000029981">
    <property type="component" value="Chromosome 5"/>
</dbReference>
<evidence type="ECO:0000313" key="3">
    <source>
        <dbReference type="Proteomes" id="UP000029981"/>
    </source>
</evidence>
<protein>
    <submittedName>
        <fullName evidence="2">Uncharacterized protein</fullName>
    </submittedName>
</protein>
<evidence type="ECO:0000256" key="1">
    <source>
        <dbReference type="SAM" id="MobiDB-lite"/>
    </source>
</evidence>
<organism evidence="2 3">
    <name type="scientific">Cucumis sativus</name>
    <name type="common">Cucumber</name>
    <dbReference type="NCBI Taxonomy" id="3659"/>
    <lineage>
        <taxon>Eukaryota</taxon>
        <taxon>Viridiplantae</taxon>
        <taxon>Streptophyta</taxon>
        <taxon>Embryophyta</taxon>
        <taxon>Tracheophyta</taxon>
        <taxon>Spermatophyta</taxon>
        <taxon>Magnoliopsida</taxon>
        <taxon>eudicotyledons</taxon>
        <taxon>Gunneridae</taxon>
        <taxon>Pentapetalae</taxon>
        <taxon>rosids</taxon>
        <taxon>fabids</taxon>
        <taxon>Cucurbitales</taxon>
        <taxon>Cucurbitaceae</taxon>
        <taxon>Benincaseae</taxon>
        <taxon>Cucumis</taxon>
    </lineage>
</organism>
<evidence type="ECO:0000313" key="2">
    <source>
        <dbReference type="EMBL" id="KGN50907.1"/>
    </source>
</evidence>
<accession>A0A0A0KR88</accession>
<reference evidence="2 3" key="3">
    <citation type="journal article" date="2010" name="BMC Genomics">
        <title>Transcriptome sequencing and comparative analysis of cucumber flowers with different sex types.</title>
        <authorList>
            <person name="Guo S."/>
            <person name="Zheng Y."/>
            <person name="Joung J.G."/>
            <person name="Liu S."/>
            <person name="Zhang Z."/>
            <person name="Crasta O.R."/>
            <person name="Sobral B.W."/>
            <person name="Xu Y."/>
            <person name="Huang S."/>
            <person name="Fei Z."/>
        </authorList>
    </citation>
    <scope>NUCLEOTIDE SEQUENCE [LARGE SCALE GENOMIC DNA]</scope>
    <source>
        <strain evidence="3">cv. 9930</strain>
    </source>
</reference>
<keyword evidence="3" id="KW-1185">Reference proteome</keyword>
<proteinExistence type="predicted"/>
<dbReference type="Gramene" id="KGN50907">
    <property type="protein sequence ID" value="KGN50907"/>
    <property type="gene ID" value="Csa_5G321450"/>
</dbReference>
<name>A0A0A0KR88_CUCSA</name>
<feature type="region of interest" description="Disordered" evidence="1">
    <location>
        <begin position="173"/>
        <end position="193"/>
    </location>
</feature>